<dbReference type="PROSITE" id="PS51194">
    <property type="entry name" value="HELICASE_CTER"/>
    <property type="match status" value="1"/>
</dbReference>
<dbReference type="InterPro" id="IPR014001">
    <property type="entry name" value="Helicase_ATP-bd"/>
</dbReference>
<dbReference type="Gene3D" id="3.40.50.300">
    <property type="entry name" value="P-loop containing nucleotide triphosphate hydrolases"/>
    <property type="match status" value="1"/>
</dbReference>
<evidence type="ECO:0000256" key="11">
    <source>
        <dbReference type="ARBA" id="ARBA00023242"/>
    </source>
</evidence>
<feature type="compositionally biased region" description="Basic residues" evidence="12">
    <location>
        <begin position="1068"/>
        <end position="1097"/>
    </location>
</feature>
<keyword evidence="3" id="KW-0677">Repeat</keyword>
<keyword evidence="16" id="KW-1185">Reference proteome</keyword>
<evidence type="ECO:0000256" key="10">
    <source>
        <dbReference type="ARBA" id="ARBA00023163"/>
    </source>
</evidence>
<feature type="compositionally biased region" description="Basic residues" evidence="12">
    <location>
        <begin position="1106"/>
        <end position="1119"/>
    </location>
</feature>
<dbReference type="GO" id="GO:0045944">
    <property type="term" value="P:positive regulation of transcription by RNA polymerase II"/>
    <property type="evidence" value="ECO:0007669"/>
    <property type="project" value="UniProtKB-ARBA"/>
</dbReference>
<dbReference type="InterPro" id="IPR009057">
    <property type="entry name" value="Homeodomain-like_sf"/>
</dbReference>
<dbReference type="Gene3D" id="1.20.5.1190">
    <property type="entry name" value="iswi atpase"/>
    <property type="match status" value="1"/>
</dbReference>
<name>A0A1Q2YET5_9ASCO</name>
<evidence type="ECO:0000256" key="2">
    <source>
        <dbReference type="ARBA" id="ARBA00009687"/>
    </source>
</evidence>
<dbReference type="OrthoDB" id="5857104at2759"/>
<dbReference type="InterPro" id="IPR036306">
    <property type="entry name" value="ISWI_HAND-dom_sf"/>
</dbReference>
<feature type="compositionally biased region" description="Gly residues" evidence="12">
    <location>
        <begin position="662"/>
        <end position="681"/>
    </location>
</feature>
<protein>
    <submittedName>
        <fullName evidence="15">Uncharacterized protein</fullName>
    </submittedName>
</protein>
<organism evidence="15 16">
    <name type="scientific">Pichia membranifaciens</name>
    <dbReference type="NCBI Taxonomy" id="4926"/>
    <lineage>
        <taxon>Eukaryota</taxon>
        <taxon>Fungi</taxon>
        <taxon>Dikarya</taxon>
        <taxon>Ascomycota</taxon>
        <taxon>Saccharomycotina</taxon>
        <taxon>Pichiomycetes</taxon>
        <taxon>Pichiales</taxon>
        <taxon>Pichiaceae</taxon>
        <taxon>Pichia</taxon>
    </lineage>
</organism>
<keyword evidence="8" id="KW-0156">Chromatin regulator</keyword>
<feature type="compositionally biased region" description="Acidic residues" evidence="12">
    <location>
        <begin position="119"/>
        <end position="137"/>
    </location>
</feature>
<dbReference type="SUPFAM" id="SSF52540">
    <property type="entry name" value="P-loop containing nucleoside triphosphate hydrolases"/>
    <property type="match status" value="2"/>
</dbReference>
<keyword evidence="11" id="KW-0539">Nucleus</keyword>
<dbReference type="GO" id="GO:0031491">
    <property type="term" value="F:nucleosome binding"/>
    <property type="evidence" value="ECO:0007669"/>
    <property type="project" value="InterPro"/>
</dbReference>
<evidence type="ECO:0000259" key="13">
    <source>
        <dbReference type="PROSITE" id="PS51192"/>
    </source>
</evidence>
<evidence type="ECO:0000256" key="8">
    <source>
        <dbReference type="ARBA" id="ARBA00022853"/>
    </source>
</evidence>
<feature type="domain" description="Helicase C-terminal" evidence="14">
    <location>
        <begin position="479"/>
        <end position="630"/>
    </location>
</feature>
<sequence>MQLVQAEMAVMEVDDPLSGYKARIQTYPGKKNAQPWTPEEVRKHYFVADEKKKFDVEATASRFKYLFSLTPLFKHFLQVKATKDDRFAQVLNLVENGTSNGVTGAAAAADHRRRRTEKEEDAELLKEEEDETDPAVQDLEQEGEFTDSGYEFSQSPRYVNGSLRPYQIQGLNWLVSLFNNDLSGILADEMGLGKTLQTISFLGYLRYIKDIKGPHIVIVPKSTLENWQREFTKWTPEVRTCVLTGDQEVRNQIIKENIQKCQFDVLISSYEIVIREKSVLKKIDWQYIIVDEAHRLKNEDSLLSQIIRMFHSRNRLLITGTPLQNNLHELWALLNFLLPDVFADSATFDDWFSKDEEAANEQAQEDQDKIVQQLHQVLKPFLLRRIKNDVEKSLLPKQELNVYVGMTPMQRKWYQSILEKDIDAVNGANGKKESKTRLLNIVMQLRKCCNHPYLFEGAEPGPPYTTDEHLVYNSQKMLVLDKLLKRLREQGSRVLIFSQMSRMLDILEDYCVFREWGYCRIDGQTEHSDRIVAIDEYNKPDSEKFVFLLTTRAGGLGINLTSADIVVLFDSDWNPQADLQAMDRAHRIGQKKQVKVFRFVTENAIEEKVLERASQKLRLDQLVIQQGRAGVSGGADKKGSNATNKDELLNMIQHGAADVLMNGGGSGSGDANGSNGAGGAGSADKQELDDDELERILAKSEEKTGELKSKYSKLGLDDLQNFSSNNESVYEWNGQNFQKKEFKGAGGAGDGFGFNWISLAKRERKGNYSVDGYYREVLQTGNRGNPKDANGEHSANGGANGSSGGTEIRPPKHLVMYDHQFYSDELHELHELEWAYYKRICKLGARSDGRGSSKLADEDVAMEQALIDHARPLLETEEQRKKELLAQGYGHWTRRDFFAFIAANAKHGRYDLEAISGDFDDKSYEDVVAYSEKFWTCYRDIENYERYLGQIEAGEEKLRKVAMQQEMLRRKVCSYRYPLRDMEFKLPYTATAKREWSGAEDRWLVVQMLRVGVGADDLAEHLFNEIQYGNSVGVELDLWLQSRNPQEIGRRCQTLLGAICREQEAKAKLKAAAKAKSKPKPKSKSKSRPKPKPKPKPRSGSSARAGKSRARPRSRPGRH</sequence>
<comment type="subcellular location">
    <subcellularLocation>
        <location evidence="1">Nucleus</location>
    </subcellularLocation>
</comment>
<dbReference type="InterPro" id="IPR001650">
    <property type="entry name" value="Helicase_C-like"/>
</dbReference>
<dbReference type="AlphaFoldDB" id="A0A1Q2YET5"/>
<keyword evidence="7" id="KW-0067">ATP-binding</keyword>
<keyword evidence="10" id="KW-0804">Transcription</keyword>
<dbReference type="GO" id="GO:0140658">
    <property type="term" value="F:ATP-dependent chromatin remodeler activity"/>
    <property type="evidence" value="ECO:0007669"/>
    <property type="project" value="TreeGrafter"/>
</dbReference>
<evidence type="ECO:0000256" key="9">
    <source>
        <dbReference type="ARBA" id="ARBA00023015"/>
    </source>
</evidence>
<dbReference type="FunFam" id="3.40.50.300:FF:000082">
    <property type="entry name" value="ISWI chromatin remodeling complex ATPase ISW1"/>
    <property type="match status" value="1"/>
</dbReference>
<dbReference type="GO" id="GO:0004386">
    <property type="term" value="F:helicase activity"/>
    <property type="evidence" value="ECO:0007669"/>
    <property type="project" value="UniProtKB-KW"/>
</dbReference>
<dbReference type="InterPro" id="IPR038718">
    <property type="entry name" value="SNF2-like_sf"/>
</dbReference>
<dbReference type="Proteomes" id="UP000186136">
    <property type="component" value="Unassembled WGS sequence"/>
</dbReference>
<dbReference type="GO" id="GO:0000785">
    <property type="term" value="C:chromatin"/>
    <property type="evidence" value="ECO:0007669"/>
    <property type="project" value="UniProtKB-ARBA"/>
</dbReference>
<dbReference type="GO" id="GO:0003677">
    <property type="term" value="F:DNA binding"/>
    <property type="evidence" value="ECO:0007669"/>
    <property type="project" value="InterPro"/>
</dbReference>
<dbReference type="Pfam" id="PF00176">
    <property type="entry name" value="SNF2-rel_dom"/>
    <property type="match status" value="1"/>
</dbReference>
<dbReference type="PROSITE" id="PS51192">
    <property type="entry name" value="HELICASE_ATP_BIND_1"/>
    <property type="match status" value="1"/>
</dbReference>
<feature type="region of interest" description="Disordered" evidence="12">
    <location>
        <begin position="102"/>
        <end position="137"/>
    </location>
</feature>
<dbReference type="SUPFAM" id="SSF46689">
    <property type="entry name" value="Homeodomain-like"/>
    <property type="match status" value="2"/>
</dbReference>
<evidence type="ECO:0000256" key="7">
    <source>
        <dbReference type="ARBA" id="ARBA00022840"/>
    </source>
</evidence>
<dbReference type="InterPro" id="IPR015194">
    <property type="entry name" value="ISWI_HAND-dom"/>
</dbReference>
<dbReference type="InterPro" id="IPR044754">
    <property type="entry name" value="Isw1/2_DEXHc"/>
</dbReference>
<keyword evidence="5" id="KW-0378">Hydrolase</keyword>
<gene>
    <name evidence="15" type="ORF">PMKS-001483</name>
</gene>
<feature type="domain" description="Helicase ATP-binding" evidence="13">
    <location>
        <begin position="175"/>
        <end position="340"/>
    </location>
</feature>
<dbReference type="InterPro" id="IPR000330">
    <property type="entry name" value="SNF2_N"/>
</dbReference>
<dbReference type="Gene3D" id="1.10.1040.30">
    <property type="entry name" value="ISWI, HAND domain"/>
    <property type="match status" value="1"/>
</dbReference>
<evidence type="ECO:0000256" key="1">
    <source>
        <dbReference type="ARBA" id="ARBA00004123"/>
    </source>
</evidence>
<evidence type="ECO:0000313" key="15">
    <source>
        <dbReference type="EMBL" id="GAV28015.1"/>
    </source>
</evidence>
<dbReference type="GO" id="GO:0034728">
    <property type="term" value="P:nucleosome organization"/>
    <property type="evidence" value="ECO:0007669"/>
    <property type="project" value="TreeGrafter"/>
</dbReference>
<dbReference type="PANTHER" id="PTHR45623:SF49">
    <property type="entry name" value="SWI_SNF-RELATED MATRIX-ASSOCIATED ACTIN-DEPENDENT REGULATOR OF CHROMATIN SUBFAMILY A MEMBER 5"/>
    <property type="match status" value="1"/>
</dbReference>
<evidence type="ECO:0000259" key="14">
    <source>
        <dbReference type="PROSITE" id="PS51194"/>
    </source>
</evidence>
<dbReference type="Gene3D" id="3.40.50.10810">
    <property type="entry name" value="Tandem AAA-ATPase domain"/>
    <property type="match status" value="1"/>
</dbReference>
<dbReference type="Pfam" id="PF09110">
    <property type="entry name" value="HAND"/>
    <property type="match status" value="1"/>
</dbReference>
<dbReference type="EMBL" id="BDGI01000054">
    <property type="protein sequence ID" value="GAV28015.1"/>
    <property type="molecule type" value="Genomic_DNA"/>
</dbReference>
<dbReference type="FunFam" id="3.40.50.10810:FF:000002">
    <property type="entry name" value="ISWI chromatin-remodeling complex ATPase CHR11 isoform A"/>
    <property type="match status" value="1"/>
</dbReference>
<evidence type="ECO:0000256" key="3">
    <source>
        <dbReference type="ARBA" id="ARBA00022737"/>
    </source>
</evidence>
<comment type="similarity">
    <text evidence="2">Belongs to the SNF2/RAD54 helicase family. ISWI subfamily.</text>
</comment>
<dbReference type="GO" id="GO:0005634">
    <property type="term" value="C:nucleus"/>
    <property type="evidence" value="ECO:0007669"/>
    <property type="project" value="UniProtKB-SubCell"/>
</dbReference>
<dbReference type="InterPro" id="IPR027417">
    <property type="entry name" value="P-loop_NTPase"/>
</dbReference>
<dbReference type="SMART" id="SM00487">
    <property type="entry name" value="DEXDc"/>
    <property type="match status" value="1"/>
</dbReference>
<evidence type="ECO:0000256" key="6">
    <source>
        <dbReference type="ARBA" id="ARBA00022806"/>
    </source>
</evidence>
<dbReference type="CDD" id="cd18793">
    <property type="entry name" value="SF2_C_SNF"/>
    <property type="match status" value="1"/>
</dbReference>
<dbReference type="PANTHER" id="PTHR45623">
    <property type="entry name" value="CHROMODOMAIN-HELICASE-DNA-BINDING PROTEIN 3-RELATED-RELATED"/>
    <property type="match status" value="1"/>
</dbReference>
<comment type="caution">
    <text evidence="15">The sequence shown here is derived from an EMBL/GenBank/DDBJ whole genome shotgun (WGS) entry which is preliminary data.</text>
</comment>
<dbReference type="Pfam" id="PF00271">
    <property type="entry name" value="Helicase_C"/>
    <property type="match status" value="1"/>
</dbReference>
<proteinExistence type="inferred from homology"/>
<dbReference type="InterPro" id="IPR049730">
    <property type="entry name" value="SNF2/RAD54-like_C"/>
</dbReference>
<dbReference type="GO" id="GO:0016887">
    <property type="term" value="F:ATP hydrolysis activity"/>
    <property type="evidence" value="ECO:0007669"/>
    <property type="project" value="TreeGrafter"/>
</dbReference>
<dbReference type="InterPro" id="IPR015195">
    <property type="entry name" value="SLIDE"/>
</dbReference>
<keyword evidence="9" id="KW-0805">Transcription regulation</keyword>
<keyword evidence="4" id="KW-0547">Nucleotide-binding</keyword>
<feature type="region of interest" description="Disordered" evidence="12">
    <location>
        <begin position="660"/>
        <end position="690"/>
    </location>
</feature>
<feature type="region of interest" description="Disordered" evidence="12">
    <location>
        <begin position="1067"/>
        <end position="1119"/>
    </location>
</feature>
<keyword evidence="6" id="KW-0347">Helicase</keyword>
<dbReference type="SMART" id="SM00490">
    <property type="entry name" value="HELICc"/>
    <property type="match status" value="1"/>
</dbReference>
<dbReference type="GO" id="GO:0042393">
    <property type="term" value="F:histone binding"/>
    <property type="evidence" value="ECO:0007669"/>
    <property type="project" value="TreeGrafter"/>
</dbReference>
<dbReference type="CDD" id="cd17997">
    <property type="entry name" value="DEXHc_SMARCA1_SMARCA5"/>
    <property type="match status" value="1"/>
</dbReference>
<reference evidence="15 16" key="1">
    <citation type="submission" date="2016-08" db="EMBL/GenBank/DDBJ databases">
        <title>Whole genome shotgun sequence of Pichia membranifaciens KS47-1.</title>
        <authorList>
            <person name="Konishi M."/>
            <person name="Ishida M."/>
            <person name="Arakawa T."/>
            <person name="Kato Y."/>
            <person name="Horiuchi J."/>
        </authorList>
    </citation>
    <scope>NUCLEOTIDE SEQUENCE [LARGE SCALE GENOMIC DNA]</scope>
    <source>
        <strain evidence="15 16">KS47-1</strain>
    </source>
</reference>
<dbReference type="GO" id="GO:0005524">
    <property type="term" value="F:ATP binding"/>
    <property type="evidence" value="ECO:0007669"/>
    <property type="project" value="UniProtKB-KW"/>
</dbReference>
<accession>A0A1Q2YET5</accession>
<evidence type="ECO:0000256" key="4">
    <source>
        <dbReference type="ARBA" id="ARBA00022741"/>
    </source>
</evidence>
<evidence type="ECO:0000313" key="16">
    <source>
        <dbReference type="Proteomes" id="UP000186136"/>
    </source>
</evidence>
<feature type="region of interest" description="Disordered" evidence="12">
    <location>
        <begin position="779"/>
        <end position="810"/>
    </location>
</feature>
<dbReference type="SUPFAM" id="SSF101224">
    <property type="entry name" value="HAND domain of the nucleosome remodeling ATPase ISWI"/>
    <property type="match status" value="1"/>
</dbReference>
<evidence type="ECO:0000256" key="5">
    <source>
        <dbReference type="ARBA" id="ARBA00022801"/>
    </source>
</evidence>
<evidence type="ECO:0000256" key="12">
    <source>
        <dbReference type="SAM" id="MobiDB-lite"/>
    </source>
</evidence>
<dbReference type="Gene3D" id="1.10.10.60">
    <property type="entry name" value="Homeodomain-like"/>
    <property type="match status" value="2"/>
</dbReference>
<dbReference type="Pfam" id="PF09111">
    <property type="entry name" value="SLIDE"/>
    <property type="match status" value="1"/>
</dbReference>